<evidence type="ECO:0000256" key="1">
    <source>
        <dbReference type="SAM" id="MobiDB-lite"/>
    </source>
</evidence>
<name>A0A919GW10_9ACTN</name>
<dbReference type="EMBL" id="BNEE01000006">
    <property type="protein sequence ID" value="GHI85696.1"/>
    <property type="molecule type" value="Genomic_DNA"/>
</dbReference>
<dbReference type="Proteomes" id="UP000600026">
    <property type="component" value="Unassembled WGS sequence"/>
</dbReference>
<evidence type="ECO:0000313" key="2">
    <source>
        <dbReference type="EMBL" id="GHI85696.1"/>
    </source>
</evidence>
<comment type="caution">
    <text evidence="2">The sequence shown here is derived from an EMBL/GenBank/DDBJ whole genome shotgun (WGS) entry which is preliminary data.</text>
</comment>
<sequence length="68" mass="7716">MQETHFATEATAVPPRPLSALGAARVKSDSPIYDRLELEWLRAGRTVPRPVSPAGWRRVDDDDRFRRA</sequence>
<dbReference type="AlphaFoldDB" id="A0A919GW10"/>
<dbReference type="OrthoDB" id="4336603at2"/>
<gene>
    <name evidence="2" type="ORF">Sxan_30600</name>
</gene>
<protein>
    <submittedName>
        <fullName evidence="2">Uncharacterized protein</fullName>
    </submittedName>
</protein>
<evidence type="ECO:0000313" key="3">
    <source>
        <dbReference type="Proteomes" id="UP000600026"/>
    </source>
</evidence>
<feature type="region of interest" description="Disordered" evidence="1">
    <location>
        <begin position="48"/>
        <end position="68"/>
    </location>
</feature>
<proteinExistence type="predicted"/>
<reference evidence="2" key="1">
    <citation type="submission" date="2020-09" db="EMBL/GenBank/DDBJ databases">
        <title>Whole genome shotgun sequence of Streptomyces xanthophaeus NBRC 12829.</title>
        <authorList>
            <person name="Komaki H."/>
            <person name="Tamura T."/>
        </authorList>
    </citation>
    <scope>NUCLEOTIDE SEQUENCE</scope>
    <source>
        <strain evidence="2">NBRC 12829</strain>
    </source>
</reference>
<dbReference type="RefSeq" id="WP_157853119.1">
    <property type="nucleotide sequence ID" value="NZ_BNEE01000006.1"/>
</dbReference>
<feature type="compositionally biased region" description="Basic and acidic residues" evidence="1">
    <location>
        <begin position="57"/>
        <end position="68"/>
    </location>
</feature>
<accession>A0A919GW10</accession>
<organism evidence="2 3">
    <name type="scientific">Streptomyces xanthophaeus</name>
    <dbReference type="NCBI Taxonomy" id="67385"/>
    <lineage>
        <taxon>Bacteria</taxon>
        <taxon>Bacillati</taxon>
        <taxon>Actinomycetota</taxon>
        <taxon>Actinomycetes</taxon>
        <taxon>Kitasatosporales</taxon>
        <taxon>Streptomycetaceae</taxon>
        <taxon>Streptomyces</taxon>
    </lineage>
</organism>
<keyword evidence="3" id="KW-1185">Reference proteome</keyword>